<dbReference type="EMBL" id="QGKW02000007">
    <property type="protein sequence ID" value="KAF2616692.1"/>
    <property type="molecule type" value="Genomic_DNA"/>
</dbReference>
<dbReference type="SUPFAM" id="SSF49562">
    <property type="entry name" value="C2 domain (Calcium/lipid-binding domain, CaLB)"/>
    <property type="match status" value="1"/>
</dbReference>
<evidence type="ECO:0000259" key="1">
    <source>
        <dbReference type="PROSITE" id="PS50004"/>
    </source>
</evidence>
<evidence type="ECO:0000313" key="2">
    <source>
        <dbReference type="EMBL" id="KAF2616692.1"/>
    </source>
</evidence>
<accession>A0A8S9MCI6</accession>
<dbReference type="InterPro" id="IPR045052">
    <property type="entry name" value="Copine"/>
</dbReference>
<dbReference type="CDD" id="cd04048">
    <property type="entry name" value="C2A_Copine"/>
    <property type="match status" value="1"/>
</dbReference>
<dbReference type="PANTHER" id="PTHR10857:SF120">
    <property type="entry name" value="PROTEIN BONZAI 3"/>
    <property type="match status" value="1"/>
</dbReference>
<proteinExistence type="predicted"/>
<feature type="domain" description="C2" evidence="1">
    <location>
        <begin position="34"/>
        <end position="121"/>
    </location>
</feature>
<gene>
    <name evidence="2" type="ORF">F2Q68_00042630</name>
</gene>
<protein>
    <recommendedName>
        <fullName evidence="1">C2 domain-containing protein</fullName>
    </recommendedName>
</protein>
<evidence type="ECO:0000313" key="3">
    <source>
        <dbReference type="Proteomes" id="UP000712281"/>
    </source>
</evidence>
<dbReference type="InterPro" id="IPR035892">
    <property type="entry name" value="C2_domain_sf"/>
</dbReference>
<dbReference type="GO" id="GO:0005886">
    <property type="term" value="C:plasma membrane"/>
    <property type="evidence" value="ECO:0007669"/>
    <property type="project" value="TreeGrafter"/>
</dbReference>
<dbReference type="AlphaFoldDB" id="A0A8S9MCI6"/>
<comment type="caution">
    <text evidence="2">The sequence shown here is derived from an EMBL/GenBank/DDBJ whole genome shotgun (WGS) entry which is preliminary data.</text>
</comment>
<dbReference type="PROSITE" id="PS50004">
    <property type="entry name" value="C2"/>
    <property type="match status" value="1"/>
</dbReference>
<dbReference type="Gene3D" id="2.60.40.150">
    <property type="entry name" value="C2 domain"/>
    <property type="match status" value="1"/>
</dbReference>
<name>A0A8S9MCI6_BRACR</name>
<reference evidence="2" key="1">
    <citation type="submission" date="2019-12" db="EMBL/GenBank/DDBJ databases">
        <title>Genome sequencing and annotation of Brassica cretica.</title>
        <authorList>
            <person name="Studholme D.J."/>
            <person name="Sarris P.F."/>
        </authorList>
    </citation>
    <scope>NUCLEOTIDE SEQUENCE</scope>
    <source>
        <strain evidence="2">PFS-001/15</strain>
        <tissue evidence="2">Leaf</tissue>
    </source>
</reference>
<organism evidence="2 3">
    <name type="scientific">Brassica cretica</name>
    <name type="common">Mustard</name>
    <dbReference type="NCBI Taxonomy" id="69181"/>
    <lineage>
        <taxon>Eukaryota</taxon>
        <taxon>Viridiplantae</taxon>
        <taxon>Streptophyta</taxon>
        <taxon>Embryophyta</taxon>
        <taxon>Tracheophyta</taxon>
        <taxon>Spermatophyta</taxon>
        <taxon>Magnoliopsida</taxon>
        <taxon>eudicotyledons</taxon>
        <taxon>Gunneridae</taxon>
        <taxon>Pentapetalae</taxon>
        <taxon>rosids</taxon>
        <taxon>malvids</taxon>
        <taxon>Brassicales</taxon>
        <taxon>Brassicaceae</taxon>
        <taxon>Brassiceae</taxon>
        <taxon>Brassica</taxon>
    </lineage>
</organism>
<dbReference type="PANTHER" id="PTHR10857">
    <property type="entry name" value="COPINE"/>
    <property type="match status" value="1"/>
</dbReference>
<dbReference type="GO" id="GO:0005544">
    <property type="term" value="F:calcium-dependent phospholipid binding"/>
    <property type="evidence" value="ECO:0007669"/>
    <property type="project" value="InterPro"/>
</dbReference>
<dbReference type="Proteomes" id="UP000712281">
    <property type="component" value="Unassembled WGS sequence"/>
</dbReference>
<dbReference type="GO" id="GO:0071277">
    <property type="term" value="P:cellular response to calcium ion"/>
    <property type="evidence" value="ECO:0007669"/>
    <property type="project" value="TreeGrafter"/>
</dbReference>
<sequence length="121" mass="13347">MGNCLIGDVAGGKQAIGGVQQRLTSTTTTNNAGQNDAVDFFFRSRGQYPLFSQIELSLSASNLIDRDITSKSDPMAVMYLRKKDGNLEEIGRTEVILNSLNPNWIEKITVSFQFETVQTLV</sequence>
<dbReference type="InterPro" id="IPR000008">
    <property type="entry name" value="C2_dom"/>
</dbReference>
<dbReference type="Pfam" id="PF00168">
    <property type="entry name" value="C2"/>
    <property type="match status" value="1"/>
</dbReference>